<reference evidence="3 4" key="1">
    <citation type="submission" date="2019-01" db="EMBL/GenBank/DDBJ databases">
        <authorList>
            <person name="Sayadi A."/>
        </authorList>
    </citation>
    <scope>NUCLEOTIDE SEQUENCE [LARGE SCALE GENOMIC DNA]</scope>
</reference>
<keyword evidence="4" id="KW-1185">Reference proteome</keyword>
<organism evidence="3 4">
    <name type="scientific">Callosobruchus maculatus</name>
    <name type="common">Southern cowpea weevil</name>
    <name type="synonym">Pulse bruchid</name>
    <dbReference type="NCBI Taxonomy" id="64391"/>
    <lineage>
        <taxon>Eukaryota</taxon>
        <taxon>Metazoa</taxon>
        <taxon>Ecdysozoa</taxon>
        <taxon>Arthropoda</taxon>
        <taxon>Hexapoda</taxon>
        <taxon>Insecta</taxon>
        <taxon>Pterygota</taxon>
        <taxon>Neoptera</taxon>
        <taxon>Endopterygota</taxon>
        <taxon>Coleoptera</taxon>
        <taxon>Polyphaga</taxon>
        <taxon>Cucujiformia</taxon>
        <taxon>Chrysomeloidea</taxon>
        <taxon>Chrysomelidae</taxon>
        <taxon>Bruchinae</taxon>
        <taxon>Bruchini</taxon>
        <taxon>Callosobruchus</taxon>
    </lineage>
</organism>
<dbReference type="EMBL" id="CAACVG010007966">
    <property type="protein sequence ID" value="VEN47841.1"/>
    <property type="molecule type" value="Genomic_DNA"/>
</dbReference>
<keyword evidence="1" id="KW-1133">Transmembrane helix</keyword>
<evidence type="ECO:0000313" key="4">
    <source>
        <dbReference type="Proteomes" id="UP000410492"/>
    </source>
</evidence>
<protein>
    <submittedName>
        <fullName evidence="3">Uncharacterized protein</fullName>
    </submittedName>
</protein>
<dbReference type="OrthoDB" id="6363452at2759"/>
<feature type="transmembrane region" description="Helical" evidence="1">
    <location>
        <begin position="67"/>
        <end position="86"/>
    </location>
</feature>
<sequence length="191" mass="20402">MSAGGSFVLVLLFHVLLIIPAKGSAINNDIEPTSRGLESLVGNLVSRGYGPSGVGSSQIVSFNLTNLLILILLKVVIFAASTLGFGHYGGHHYARSEDGALTMNDEEVMMFLSFLSGSPGCLQSIACKQPEEARKYIETGTLLLKLSKLVVEIDDAKYQQALADMQTARNMGLSGQSCEIFRCDSKPDEGG</sequence>
<feature type="signal peptide" evidence="2">
    <location>
        <begin position="1"/>
        <end position="23"/>
    </location>
</feature>
<proteinExistence type="predicted"/>
<evidence type="ECO:0000256" key="1">
    <source>
        <dbReference type="SAM" id="Phobius"/>
    </source>
</evidence>
<dbReference type="AlphaFoldDB" id="A0A653CIV4"/>
<keyword evidence="2" id="KW-0732">Signal</keyword>
<keyword evidence="1" id="KW-0812">Transmembrane</keyword>
<name>A0A653CIV4_CALMS</name>
<keyword evidence="1" id="KW-0472">Membrane</keyword>
<evidence type="ECO:0000313" key="3">
    <source>
        <dbReference type="EMBL" id="VEN47841.1"/>
    </source>
</evidence>
<feature type="chain" id="PRO_5024885123" evidence="2">
    <location>
        <begin position="24"/>
        <end position="191"/>
    </location>
</feature>
<accession>A0A653CIV4</accession>
<evidence type="ECO:0000256" key="2">
    <source>
        <dbReference type="SAM" id="SignalP"/>
    </source>
</evidence>
<dbReference type="Proteomes" id="UP000410492">
    <property type="component" value="Unassembled WGS sequence"/>
</dbReference>
<gene>
    <name evidence="3" type="ORF">CALMAC_LOCUS9508</name>
</gene>